<reference evidence="2" key="3">
    <citation type="submission" date="2022-06" db="UniProtKB">
        <authorList>
            <consortium name="EnsemblMetazoa"/>
        </authorList>
    </citation>
    <scope>IDENTIFICATION</scope>
</reference>
<dbReference type="AlphaFoldDB" id="C4WTU0"/>
<accession>J9LU51</accession>
<dbReference type="KEGG" id="api:100572131"/>
<protein>
    <submittedName>
        <fullName evidence="1">ACYPI47807 protein</fullName>
    </submittedName>
</protein>
<keyword evidence="3" id="KW-1185">Reference proteome</keyword>
<dbReference type="RefSeq" id="NP_001233094.1">
    <property type="nucleotide sequence ID" value="NM_001246165.2"/>
</dbReference>
<dbReference type="GeneID" id="100572131"/>
<name>C4WTU0_ACYPI</name>
<sequence length="121" mass="14291">MSQENANNSCYKYLKSLQETSKSTFLSQKEIVLHKLLIQNKLDPGTKLYLFCYECLMCARYIMEIREDDMCEHDCCRSYAPRIHCHDRDKCKILFVHILHVDDLESQQKLLINTKQSLGLK</sequence>
<dbReference type="EnsemblMetazoa" id="NM_001246165.2">
    <property type="protein sequence ID" value="NP_001233094.1"/>
    <property type="gene ID" value="GeneID_100572131"/>
</dbReference>
<dbReference type="CTD" id="100572131"/>
<dbReference type="OrthoDB" id="6637677at2759"/>
<evidence type="ECO:0000313" key="1">
    <source>
        <dbReference type="EMBL" id="BAH71310.1"/>
    </source>
</evidence>
<accession>C4WTU0</accession>
<reference evidence="3" key="2">
    <citation type="submission" date="2010-06" db="EMBL/GenBank/DDBJ databases">
        <authorList>
            <person name="Jiang H."/>
            <person name="Abraham K."/>
            <person name="Ali S."/>
            <person name="Alsbrooks S.L."/>
            <person name="Anim B.N."/>
            <person name="Anosike U.S."/>
            <person name="Attaway T."/>
            <person name="Bandaranaike D.P."/>
            <person name="Battles P.K."/>
            <person name="Bell S.N."/>
            <person name="Bell A.V."/>
            <person name="Beltran B."/>
            <person name="Bickham C."/>
            <person name="Bustamante Y."/>
            <person name="Caleb T."/>
            <person name="Canada A."/>
            <person name="Cardenas V."/>
            <person name="Carter K."/>
            <person name="Chacko J."/>
            <person name="Chandrabose M.N."/>
            <person name="Chavez D."/>
            <person name="Chavez A."/>
            <person name="Chen L."/>
            <person name="Chu H.-S."/>
            <person name="Claassen K.J."/>
            <person name="Cockrell R."/>
            <person name="Collins M."/>
            <person name="Cooper J.A."/>
            <person name="Cree A."/>
            <person name="Curry S.M."/>
            <person name="Da Y."/>
            <person name="Dao M.D."/>
            <person name="Das B."/>
            <person name="Davila M.-L."/>
            <person name="Davy-Carroll L."/>
            <person name="Denson S."/>
            <person name="Dinh H."/>
            <person name="Ebong V.E."/>
            <person name="Edwards J.R."/>
            <person name="Egan A."/>
            <person name="El-Daye J."/>
            <person name="Escobedo L."/>
            <person name="Fernandez S."/>
            <person name="Fernando P.R."/>
            <person name="Flagg N."/>
            <person name="Forbes L.D."/>
            <person name="Fowler R.G."/>
            <person name="Fu Q."/>
            <person name="Gabisi R.A."/>
            <person name="Ganer J."/>
            <person name="Garbino Pronczuk A."/>
            <person name="Garcia R.M."/>
            <person name="Garner T."/>
            <person name="Garrett T.E."/>
            <person name="Gonzalez D.A."/>
            <person name="Hamid H."/>
            <person name="Hawkins E.S."/>
            <person name="Hirani K."/>
            <person name="Hogues M.E."/>
            <person name="Hollins B."/>
            <person name="Hsiao C.-H."/>
            <person name="Jabil R."/>
            <person name="James M.L."/>
            <person name="Jhangiani S.N."/>
            <person name="Johnson B."/>
            <person name="Johnson Q."/>
            <person name="Joshi V."/>
            <person name="Kalu J.B."/>
            <person name="Kam C."/>
            <person name="Kashfia A."/>
            <person name="Keebler J."/>
            <person name="Kisamo H."/>
            <person name="Kovar C.L."/>
            <person name="Lago L.A."/>
            <person name="Lai C.-Y."/>
            <person name="Laidlaw J."/>
            <person name="Lara F."/>
            <person name="Le T.-K."/>
            <person name="Lee S.L."/>
            <person name="Legall F.H."/>
            <person name="Lemon S.J."/>
            <person name="Lewis L.R."/>
            <person name="Li B."/>
            <person name="Liu Y."/>
            <person name="Liu Y.-S."/>
            <person name="Lopez J."/>
            <person name="Lozado R.J."/>
            <person name="Lu J."/>
            <person name="Madu R.C."/>
            <person name="Maheshwari M."/>
            <person name="Maheshwari R."/>
            <person name="Malloy K."/>
            <person name="Martinez E."/>
            <person name="Mathew T."/>
            <person name="Mercado I.C."/>
            <person name="Mercado C."/>
            <person name="Meyer B."/>
            <person name="Montgomery K."/>
            <person name="Morgan M.B."/>
            <person name="Munidasa M."/>
            <person name="Nazareth L.V."/>
            <person name="Nelson J."/>
            <person name="Ng B.M."/>
            <person name="Nguyen N.B."/>
            <person name="Nguyen P.Q."/>
            <person name="Nguyen T."/>
            <person name="Obregon M."/>
            <person name="Okwuonu G.O."/>
            <person name="Onwere C.G."/>
            <person name="Orozco G."/>
            <person name="Parra A."/>
            <person name="Patel S."/>
            <person name="Patil S."/>
            <person name="Perez A."/>
            <person name="Perez Y."/>
            <person name="Pham C."/>
            <person name="Primus E.L."/>
            <person name="Pu L.-L."/>
            <person name="Puazo M."/>
            <person name="Qin X."/>
            <person name="Quiroz J.B."/>
            <person name="Reese J."/>
            <person name="Richards S."/>
            <person name="Rives C.M."/>
            <person name="Robberts R."/>
            <person name="Ruiz S.J."/>
            <person name="Ruiz M.J."/>
            <person name="Santibanez J."/>
            <person name="Schneider B.W."/>
            <person name="Sisson I."/>
            <person name="Smith M."/>
            <person name="Sodergren E."/>
            <person name="Song X.-Z."/>
            <person name="Song B.B."/>
            <person name="Summersgill H."/>
            <person name="Thelus R."/>
            <person name="Thornton R.D."/>
            <person name="Trejos Z.Y."/>
            <person name="Usmani K."/>
            <person name="Vattathil S."/>
            <person name="Villasana D."/>
            <person name="Walker D.L."/>
            <person name="Wang S."/>
            <person name="Wang K."/>
            <person name="White C.S."/>
            <person name="Williams A.C."/>
            <person name="Williamson J."/>
            <person name="Wilson K."/>
            <person name="Woghiren I.O."/>
            <person name="Woodworth J.R."/>
            <person name="Worley K.C."/>
            <person name="Wright R.A."/>
            <person name="Wu W."/>
            <person name="Young L."/>
            <person name="Zhang L."/>
            <person name="Zhang J."/>
            <person name="Zhu Y."/>
            <person name="Muzny D.M."/>
            <person name="Weinstock G."/>
            <person name="Gibbs R.A."/>
        </authorList>
    </citation>
    <scope>NUCLEOTIDE SEQUENCE [LARGE SCALE GENOMIC DNA]</scope>
    <source>
        <strain evidence="3">LSR1</strain>
    </source>
</reference>
<proteinExistence type="evidence at transcript level"/>
<dbReference type="InParanoid" id="C4WTU0"/>
<reference evidence="1" key="1">
    <citation type="submission" date="2009-06" db="EMBL/GenBank/DDBJ databases">
        <title>A full-length cDNA resource of the pea aphid, Acyrthosiphon pisum.</title>
        <authorList>
            <person name="Shigenobu S."/>
            <person name="Nakabachi A."/>
            <person name="Richards S."/>
        </authorList>
    </citation>
    <scope>NUCLEOTIDE SEQUENCE</scope>
    <source>
        <strain evidence="1">LSR1</strain>
        <tissue evidence="1">Whole body</tissue>
    </source>
</reference>
<dbReference type="HOGENOM" id="CLU_2039952_0_0_1"/>
<gene>
    <name evidence="1" type="primary">ACYPI47807</name>
    <name evidence="2" type="synonym">100572131</name>
</gene>
<dbReference type="EMBL" id="AK340765">
    <property type="protein sequence ID" value="BAH71310.1"/>
    <property type="molecule type" value="mRNA"/>
</dbReference>
<dbReference type="Proteomes" id="UP000007819">
    <property type="component" value="Chromosome A1"/>
</dbReference>
<organism evidence="1">
    <name type="scientific">Acyrthosiphon pisum</name>
    <name type="common">Pea aphid</name>
    <dbReference type="NCBI Taxonomy" id="7029"/>
    <lineage>
        <taxon>Eukaryota</taxon>
        <taxon>Metazoa</taxon>
        <taxon>Ecdysozoa</taxon>
        <taxon>Arthropoda</taxon>
        <taxon>Hexapoda</taxon>
        <taxon>Insecta</taxon>
        <taxon>Pterygota</taxon>
        <taxon>Neoptera</taxon>
        <taxon>Paraneoptera</taxon>
        <taxon>Hemiptera</taxon>
        <taxon>Sternorrhyncha</taxon>
        <taxon>Aphidomorpha</taxon>
        <taxon>Aphidoidea</taxon>
        <taxon>Aphididae</taxon>
        <taxon>Macrosiphini</taxon>
        <taxon>Acyrthosiphon</taxon>
    </lineage>
</organism>
<evidence type="ECO:0000313" key="2">
    <source>
        <dbReference type="EnsemblMetazoa" id="NP_001233094.1"/>
    </source>
</evidence>
<evidence type="ECO:0000313" key="3">
    <source>
        <dbReference type="Proteomes" id="UP000007819"/>
    </source>
</evidence>